<name>A0A4Y9SHJ3_9BURK</name>
<dbReference type="AlphaFoldDB" id="A0A4Y9SHJ3"/>
<dbReference type="Proteomes" id="UP000298438">
    <property type="component" value="Unassembled WGS sequence"/>
</dbReference>
<keyword evidence="2" id="KW-1185">Reference proteome</keyword>
<organism evidence="1 2">
    <name type="scientific">Zemynaea arenosa</name>
    <dbReference type="NCBI Taxonomy" id="2561931"/>
    <lineage>
        <taxon>Bacteria</taxon>
        <taxon>Pseudomonadati</taxon>
        <taxon>Pseudomonadota</taxon>
        <taxon>Betaproteobacteria</taxon>
        <taxon>Burkholderiales</taxon>
        <taxon>Oxalobacteraceae</taxon>
        <taxon>Telluria group</taxon>
        <taxon>Zemynaea</taxon>
    </lineage>
</organism>
<comment type="caution">
    <text evidence="1">The sequence shown here is derived from an EMBL/GenBank/DDBJ whole genome shotgun (WGS) entry which is preliminary data.</text>
</comment>
<dbReference type="EMBL" id="SPVF01000140">
    <property type="protein sequence ID" value="TFW19872.1"/>
    <property type="molecule type" value="Genomic_DNA"/>
</dbReference>
<reference evidence="1 2" key="1">
    <citation type="submission" date="2019-03" db="EMBL/GenBank/DDBJ databases">
        <title>Draft Genome Sequence of Massilia arenosa sp. nov., a Novel Massilia Species Isolated from a Sandy-loam Maize Soil.</title>
        <authorList>
            <person name="Raths R."/>
            <person name="Peta V."/>
            <person name="Bucking H."/>
        </authorList>
    </citation>
    <scope>NUCLEOTIDE SEQUENCE [LARGE SCALE GENOMIC DNA]</scope>
    <source>
        <strain evidence="1 2">MC02</strain>
    </source>
</reference>
<accession>A0A4Y9SHJ3</accession>
<evidence type="ECO:0000313" key="1">
    <source>
        <dbReference type="EMBL" id="TFW19872.1"/>
    </source>
</evidence>
<evidence type="ECO:0000313" key="2">
    <source>
        <dbReference type="Proteomes" id="UP000298438"/>
    </source>
</evidence>
<dbReference type="RefSeq" id="WP_135207268.1">
    <property type="nucleotide sequence ID" value="NZ_SPVF01000140.1"/>
</dbReference>
<protein>
    <submittedName>
        <fullName evidence="1">Uncharacterized protein</fullName>
    </submittedName>
</protein>
<proteinExistence type="predicted"/>
<sequence>MPSRSGIRLLAALGGVLLVLAAIAHERVAERCFEKGGRWRLTRMACGTRTAQDEQGAALRHAIDQEFRHRRDARMLNGPGGDRNIISDVVEAQIPPGTRLDRAATLLRHAGFQLDTQQPCGTGAPASSQCLRARIDDYAFALFGSTAVQVVLESEAGRPIVRTLSAEIVVERSL</sequence>
<gene>
    <name evidence="1" type="ORF">E4L96_11005</name>
</gene>